<evidence type="ECO:0000313" key="2">
    <source>
        <dbReference type="Proteomes" id="UP000712281"/>
    </source>
</evidence>
<dbReference type="Proteomes" id="UP000712281">
    <property type="component" value="Unassembled WGS sequence"/>
</dbReference>
<gene>
    <name evidence="1" type="ORF">F2Q68_00029797</name>
</gene>
<dbReference type="AlphaFoldDB" id="A0A8S9G1D0"/>
<name>A0A8S9G1D0_BRACR</name>
<protein>
    <submittedName>
        <fullName evidence="1">Uncharacterized protein</fullName>
    </submittedName>
</protein>
<accession>A0A8S9G1D0</accession>
<sequence>MDLTGDVPTSLCLGRSGSRKLSTGCWAQSGYATSLRKVALVHSGCHTSLQCVALHSIRLERVHQVASEPRSNSHFAKMIIFYSLRAQMFFITWFSSSTHLKPFERFWICGDVPTSLCLGRSGSRKLSTGCWAQSGYATSLRKVALVFHHMVLIFHSFKGFFQIWKTSGTTYLLDVWYDLYVSCLKYNALDDFQEVVQTTFRKSSGLPGIV</sequence>
<proteinExistence type="predicted"/>
<dbReference type="EMBL" id="QGKW02002005">
    <property type="protein sequence ID" value="KAF2540015.1"/>
    <property type="molecule type" value="Genomic_DNA"/>
</dbReference>
<comment type="caution">
    <text evidence="1">The sequence shown here is derived from an EMBL/GenBank/DDBJ whole genome shotgun (WGS) entry which is preliminary data.</text>
</comment>
<organism evidence="1 2">
    <name type="scientific">Brassica cretica</name>
    <name type="common">Mustard</name>
    <dbReference type="NCBI Taxonomy" id="69181"/>
    <lineage>
        <taxon>Eukaryota</taxon>
        <taxon>Viridiplantae</taxon>
        <taxon>Streptophyta</taxon>
        <taxon>Embryophyta</taxon>
        <taxon>Tracheophyta</taxon>
        <taxon>Spermatophyta</taxon>
        <taxon>Magnoliopsida</taxon>
        <taxon>eudicotyledons</taxon>
        <taxon>Gunneridae</taxon>
        <taxon>Pentapetalae</taxon>
        <taxon>rosids</taxon>
        <taxon>malvids</taxon>
        <taxon>Brassicales</taxon>
        <taxon>Brassicaceae</taxon>
        <taxon>Brassiceae</taxon>
        <taxon>Brassica</taxon>
    </lineage>
</organism>
<reference evidence="1" key="1">
    <citation type="submission" date="2019-12" db="EMBL/GenBank/DDBJ databases">
        <title>Genome sequencing and annotation of Brassica cretica.</title>
        <authorList>
            <person name="Studholme D.J."/>
            <person name="Sarris P.F."/>
        </authorList>
    </citation>
    <scope>NUCLEOTIDE SEQUENCE</scope>
    <source>
        <strain evidence="1">PFS-001/15</strain>
        <tissue evidence="1">Leaf</tissue>
    </source>
</reference>
<evidence type="ECO:0000313" key="1">
    <source>
        <dbReference type="EMBL" id="KAF2540015.1"/>
    </source>
</evidence>